<name>A0ABW1ZFU5_9DEIO</name>
<sequence>MARAWPGLVSLISLLAVLLGTAPTLPPDSGGLSAAGRLTPALPELRPASPPGAPVPMTAGTPPEPLVLPTVRLGAPAAPLAWQAPLRRPRLSELGRRQTDGG</sequence>
<dbReference type="Proteomes" id="UP001596317">
    <property type="component" value="Unassembled WGS sequence"/>
</dbReference>
<feature type="region of interest" description="Disordered" evidence="1">
    <location>
        <begin position="25"/>
        <end position="63"/>
    </location>
</feature>
<gene>
    <name evidence="2" type="ORF">ACFP90_04200</name>
</gene>
<accession>A0ABW1ZFU5</accession>
<dbReference type="RefSeq" id="WP_380054302.1">
    <property type="nucleotide sequence ID" value="NZ_JBHSWB010000001.1"/>
</dbReference>
<reference evidence="3" key="1">
    <citation type="journal article" date="2019" name="Int. J. Syst. Evol. Microbiol.">
        <title>The Global Catalogue of Microorganisms (GCM) 10K type strain sequencing project: providing services to taxonomists for standard genome sequencing and annotation.</title>
        <authorList>
            <consortium name="The Broad Institute Genomics Platform"/>
            <consortium name="The Broad Institute Genome Sequencing Center for Infectious Disease"/>
            <person name="Wu L."/>
            <person name="Ma J."/>
        </authorList>
    </citation>
    <scope>NUCLEOTIDE SEQUENCE [LARGE SCALE GENOMIC DNA]</scope>
    <source>
        <strain evidence="3">CCUG 63830</strain>
    </source>
</reference>
<proteinExistence type="predicted"/>
<evidence type="ECO:0000313" key="3">
    <source>
        <dbReference type="Proteomes" id="UP001596317"/>
    </source>
</evidence>
<evidence type="ECO:0000256" key="1">
    <source>
        <dbReference type="SAM" id="MobiDB-lite"/>
    </source>
</evidence>
<comment type="caution">
    <text evidence="2">The sequence shown here is derived from an EMBL/GenBank/DDBJ whole genome shotgun (WGS) entry which is preliminary data.</text>
</comment>
<protein>
    <submittedName>
        <fullName evidence="2">Uncharacterized protein</fullName>
    </submittedName>
</protein>
<organism evidence="2 3">
    <name type="scientific">Deinococcus multiflagellatus</name>
    <dbReference type="NCBI Taxonomy" id="1656887"/>
    <lineage>
        <taxon>Bacteria</taxon>
        <taxon>Thermotogati</taxon>
        <taxon>Deinococcota</taxon>
        <taxon>Deinococci</taxon>
        <taxon>Deinococcales</taxon>
        <taxon>Deinococcaceae</taxon>
        <taxon>Deinococcus</taxon>
    </lineage>
</organism>
<evidence type="ECO:0000313" key="2">
    <source>
        <dbReference type="EMBL" id="MFC6659653.1"/>
    </source>
</evidence>
<dbReference type="EMBL" id="JBHSWB010000001">
    <property type="protein sequence ID" value="MFC6659653.1"/>
    <property type="molecule type" value="Genomic_DNA"/>
</dbReference>
<keyword evidence="3" id="KW-1185">Reference proteome</keyword>